<dbReference type="OrthoDB" id="5421971at2759"/>
<dbReference type="AlphaFoldDB" id="A0A1L9MWI0"/>
<feature type="region of interest" description="Disordered" evidence="1">
    <location>
        <begin position="262"/>
        <end position="472"/>
    </location>
</feature>
<evidence type="ECO:0000313" key="3">
    <source>
        <dbReference type="Proteomes" id="UP000184304"/>
    </source>
</evidence>
<protein>
    <submittedName>
        <fullName evidence="2">Uncharacterized protein</fullName>
    </submittedName>
</protein>
<feature type="compositionally biased region" description="Polar residues" evidence="1">
    <location>
        <begin position="208"/>
        <end position="230"/>
    </location>
</feature>
<feature type="region of interest" description="Disordered" evidence="1">
    <location>
        <begin position="108"/>
        <end position="134"/>
    </location>
</feature>
<name>A0A1L9MWI0_ASPTC</name>
<dbReference type="OMA" id="GIWTFQH"/>
<gene>
    <name evidence="2" type="ORF">ASPTUDRAFT_128033</name>
</gene>
<feature type="compositionally biased region" description="Acidic residues" evidence="1">
    <location>
        <begin position="191"/>
        <end position="203"/>
    </location>
</feature>
<sequence>MMRSRDPRVRQTINQIHHNLESANESAQEGLYTFSHNYVVPCFAAIGTCIYSCTAPCLPSREDQLRRRRRGRAEANFDFYDDWDNEDPNDGLLGWGTDELDRLLAGSGLARGSSEQPRRQRKMSYGARRTRRKSTAIMSDDRNDPTVIPSSSFLGFLERFPWRFGARGLKYRPSAADLQEHPVGLRRHELEDEPLIEETEESEGPATSRLNGRYRSSTQSSRDTANSLSSRGDLIPSDEEEDAVPLDDEFALALASRRGTGLDSIDLIGDKPASMRSVSGTFSLRTTASSKEERKKKKKRSSRLRSPEGSYVEVTRQASTPTLADLKKEEEQAALEEESEIARRRLAAQQLASTRGLHQAKDEASQSSPSPQPRTPVSDAAHKAPANTPLDSTVEHTLPHQSQDVQTQHSLNPGSPGNDSQTEPFPPFPSTPEFHDASPASHPGHLHDQSNASNLSDQEDTADASRDDASID</sequence>
<proteinExistence type="predicted"/>
<feature type="compositionally biased region" description="Basic and acidic residues" evidence="1">
    <location>
        <begin position="463"/>
        <end position="472"/>
    </location>
</feature>
<evidence type="ECO:0000313" key="2">
    <source>
        <dbReference type="EMBL" id="OJI81376.1"/>
    </source>
</evidence>
<dbReference type="VEuPathDB" id="FungiDB:ASPTUDRAFT_128033"/>
<evidence type="ECO:0000256" key="1">
    <source>
        <dbReference type="SAM" id="MobiDB-lite"/>
    </source>
</evidence>
<dbReference type="EMBL" id="KV878206">
    <property type="protein sequence ID" value="OJI81376.1"/>
    <property type="molecule type" value="Genomic_DNA"/>
</dbReference>
<feature type="region of interest" description="Disordered" evidence="1">
    <location>
        <begin position="182"/>
        <end position="243"/>
    </location>
</feature>
<keyword evidence="3" id="KW-1185">Reference proteome</keyword>
<feature type="compositionally biased region" description="Polar residues" evidence="1">
    <location>
        <begin position="276"/>
        <end position="288"/>
    </location>
</feature>
<reference evidence="3" key="1">
    <citation type="journal article" date="2017" name="Genome Biol.">
        <title>Comparative genomics reveals high biological diversity and specific adaptations in the industrially and medically important fungal genus Aspergillus.</title>
        <authorList>
            <person name="de Vries R.P."/>
            <person name="Riley R."/>
            <person name="Wiebenga A."/>
            <person name="Aguilar-Osorio G."/>
            <person name="Amillis S."/>
            <person name="Uchima C.A."/>
            <person name="Anderluh G."/>
            <person name="Asadollahi M."/>
            <person name="Askin M."/>
            <person name="Barry K."/>
            <person name="Battaglia E."/>
            <person name="Bayram O."/>
            <person name="Benocci T."/>
            <person name="Braus-Stromeyer S.A."/>
            <person name="Caldana C."/>
            <person name="Canovas D."/>
            <person name="Cerqueira G.C."/>
            <person name="Chen F."/>
            <person name="Chen W."/>
            <person name="Choi C."/>
            <person name="Clum A."/>
            <person name="Dos Santos R.A."/>
            <person name="Damasio A.R."/>
            <person name="Diallinas G."/>
            <person name="Emri T."/>
            <person name="Fekete E."/>
            <person name="Flipphi M."/>
            <person name="Freyberg S."/>
            <person name="Gallo A."/>
            <person name="Gournas C."/>
            <person name="Habgood R."/>
            <person name="Hainaut M."/>
            <person name="Harispe M.L."/>
            <person name="Henrissat B."/>
            <person name="Hilden K.S."/>
            <person name="Hope R."/>
            <person name="Hossain A."/>
            <person name="Karabika E."/>
            <person name="Karaffa L."/>
            <person name="Karanyi Z."/>
            <person name="Krasevec N."/>
            <person name="Kuo A."/>
            <person name="Kusch H."/>
            <person name="LaButti K."/>
            <person name="Lagendijk E.L."/>
            <person name="Lapidus A."/>
            <person name="Levasseur A."/>
            <person name="Lindquist E."/>
            <person name="Lipzen A."/>
            <person name="Logrieco A.F."/>
            <person name="MacCabe A."/>
            <person name="Maekelae M.R."/>
            <person name="Malavazi I."/>
            <person name="Melin P."/>
            <person name="Meyer V."/>
            <person name="Mielnichuk N."/>
            <person name="Miskei M."/>
            <person name="Molnar A.P."/>
            <person name="Mule G."/>
            <person name="Ngan C.Y."/>
            <person name="Orejas M."/>
            <person name="Orosz E."/>
            <person name="Ouedraogo J.P."/>
            <person name="Overkamp K.M."/>
            <person name="Park H.-S."/>
            <person name="Perrone G."/>
            <person name="Piumi F."/>
            <person name="Punt P.J."/>
            <person name="Ram A.F."/>
            <person name="Ramon A."/>
            <person name="Rauscher S."/>
            <person name="Record E."/>
            <person name="Riano-Pachon D.M."/>
            <person name="Robert V."/>
            <person name="Roehrig J."/>
            <person name="Ruller R."/>
            <person name="Salamov A."/>
            <person name="Salih N.S."/>
            <person name="Samson R.A."/>
            <person name="Sandor E."/>
            <person name="Sanguinetti M."/>
            <person name="Schuetze T."/>
            <person name="Sepcic K."/>
            <person name="Shelest E."/>
            <person name="Sherlock G."/>
            <person name="Sophianopoulou V."/>
            <person name="Squina F.M."/>
            <person name="Sun H."/>
            <person name="Susca A."/>
            <person name="Todd R.B."/>
            <person name="Tsang A."/>
            <person name="Unkles S.E."/>
            <person name="van de Wiele N."/>
            <person name="van Rossen-Uffink D."/>
            <person name="Oliveira J.V."/>
            <person name="Vesth T.C."/>
            <person name="Visser J."/>
            <person name="Yu J.-H."/>
            <person name="Zhou M."/>
            <person name="Andersen M.R."/>
            <person name="Archer D.B."/>
            <person name="Baker S.E."/>
            <person name="Benoit I."/>
            <person name="Brakhage A.A."/>
            <person name="Braus G.H."/>
            <person name="Fischer R."/>
            <person name="Frisvad J.C."/>
            <person name="Goldman G.H."/>
            <person name="Houbraken J."/>
            <person name="Oakley B."/>
            <person name="Pocsi I."/>
            <person name="Scazzocchio C."/>
            <person name="Seiboth B."/>
            <person name="vanKuyk P.A."/>
            <person name="Wortman J."/>
            <person name="Dyer P.S."/>
            <person name="Grigoriev I.V."/>
        </authorList>
    </citation>
    <scope>NUCLEOTIDE SEQUENCE [LARGE SCALE GENOMIC DNA]</scope>
    <source>
        <strain evidence="3">CBS 134.48</strain>
    </source>
</reference>
<feature type="compositionally biased region" description="Polar residues" evidence="1">
    <location>
        <begin position="399"/>
        <end position="421"/>
    </location>
</feature>
<dbReference type="Proteomes" id="UP000184304">
    <property type="component" value="Unassembled WGS sequence"/>
</dbReference>
<accession>A0A1L9MWI0</accession>
<feature type="compositionally biased region" description="Basic residues" evidence="1">
    <location>
        <begin position="294"/>
        <end position="303"/>
    </location>
</feature>
<organism evidence="2 3">
    <name type="scientific">Aspergillus tubingensis (strain CBS 134.48)</name>
    <dbReference type="NCBI Taxonomy" id="767770"/>
    <lineage>
        <taxon>Eukaryota</taxon>
        <taxon>Fungi</taxon>
        <taxon>Dikarya</taxon>
        <taxon>Ascomycota</taxon>
        <taxon>Pezizomycotina</taxon>
        <taxon>Eurotiomycetes</taxon>
        <taxon>Eurotiomycetidae</taxon>
        <taxon>Eurotiales</taxon>
        <taxon>Aspergillaceae</taxon>
        <taxon>Aspergillus</taxon>
        <taxon>Aspergillus subgen. Circumdati</taxon>
    </lineage>
</organism>